<dbReference type="AlphaFoldDB" id="A0A1J8PWE7"/>
<feature type="non-terminal residue" evidence="1">
    <location>
        <position position="69"/>
    </location>
</feature>
<accession>A0A1J8PWE7</accession>
<reference evidence="2" key="1">
    <citation type="submission" date="2016-09" db="EMBL/GenBank/DDBJ databases">
        <title>Genome Sequence of Bathymodiolus thermophilus sulfur-oxidizing gill endosymbiont.</title>
        <authorList>
            <person name="Ponnudurai R."/>
            <person name="Kleiner M."/>
            <person name="Sayavedra L."/>
            <person name="Thuermer A."/>
            <person name="Felbeck H."/>
            <person name="Schlueter R."/>
            <person name="Schweder T."/>
            <person name="Markert S."/>
        </authorList>
    </citation>
    <scope>NUCLEOTIDE SEQUENCE [LARGE SCALE GENOMIC DNA]</scope>
    <source>
        <strain evidence="2">BAT/CrabSpa'14</strain>
    </source>
</reference>
<name>A0A1J8PWE7_9GAMM</name>
<protein>
    <submittedName>
        <fullName evidence="1">Uncharacterized protein</fullName>
    </submittedName>
</protein>
<organism evidence="1 2">
    <name type="scientific">Bathymodiolus thermophilus thioautotrophic gill symbiont</name>
    <dbReference type="NCBI Taxonomy" id="2360"/>
    <lineage>
        <taxon>Bacteria</taxon>
        <taxon>Pseudomonadati</taxon>
        <taxon>Pseudomonadota</taxon>
        <taxon>Gammaproteobacteria</taxon>
        <taxon>sulfur-oxidizing symbionts</taxon>
    </lineage>
</organism>
<dbReference type="RefSeq" id="WP_158009208.1">
    <property type="nucleotide sequence ID" value="NZ_MIQH01000293.1"/>
</dbReference>
<dbReference type="Proteomes" id="UP000182798">
    <property type="component" value="Unassembled WGS sequence"/>
</dbReference>
<dbReference type="EMBL" id="MIQH01000293">
    <property type="protein sequence ID" value="OJA03692.1"/>
    <property type="molecule type" value="Genomic_DNA"/>
</dbReference>
<gene>
    <name evidence="1" type="ORF">BGC33_00070</name>
</gene>
<comment type="caution">
    <text evidence="1">The sequence shown here is derived from an EMBL/GenBank/DDBJ whole genome shotgun (WGS) entry which is preliminary data.</text>
</comment>
<evidence type="ECO:0000313" key="1">
    <source>
        <dbReference type="EMBL" id="OJA03692.1"/>
    </source>
</evidence>
<evidence type="ECO:0000313" key="2">
    <source>
        <dbReference type="Proteomes" id="UP000182798"/>
    </source>
</evidence>
<sequence>QWNADLDIVTQQTEESKRVAEVLSGLKLGGASSKGASDTIDIDSIPNTLTSKEVDTRFPIGSGMYKTAC</sequence>
<feature type="non-terminal residue" evidence="1">
    <location>
        <position position="1"/>
    </location>
</feature>
<proteinExistence type="predicted"/>